<dbReference type="SUPFAM" id="SSF161111">
    <property type="entry name" value="Cation efflux protein transmembrane domain-like"/>
    <property type="match status" value="1"/>
</dbReference>
<keyword evidence="8 10" id="KW-0472">Membrane</keyword>
<feature type="compositionally biased region" description="Basic and acidic residues" evidence="9">
    <location>
        <begin position="7"/>
        <end position="16"/>
    </location>
</feature>
<dbReference type="Gene3D" id="3.30.70.1350">
    <property type="entry name" value="Cation efflux protein, cytoplasmic domain"/>
    <property type="match status" value="1"/>
</dbReference>
<dbReference type="RefSeq" id="WP_012831580.1">
    <property type="nucleotide sequence ID" value="NC_013440.1"/>
</dbReference>
<dbReference type="eggNOG" id="COG1230">
    <property type="taxonomic scope" value="Bacteria"/>
</dbReference>
<proteinExistence type="inferred from homology"/>
<dbReference type="InterPro" id="IPR027470">
    <property type="entry name" value="Cation_efflux_CTD"/>
</dbReference>
<dbReference type="AlphaFoldDB" id="D0LQH9"/>
<dbReference type="InterPro" id="IPR050681">
    <property type="entry name" value="CDF/SLC30A"/>
</dbReference>
<dbReference type="STRING" id="502025.Hoch_6519"/>
<keyword evidence="4 10" id="KW-0812">Transmembrane</keyword>
<dbReference type="KEGG" id="hoh:Hoch_6519"/>
<dbReference type="SUPFAM" id="SSF160240">
    <property type="entry name" value="Cation efflux protein cytoplasmic domain-like"/>
    <property type="match status" value="1"/>
</dbReference>
<feature type="domain" description="Cation efflux protein transmembrane" evidence="11">
    <location>
        <begin position="44"/>
        <end position="232"/>
    </location>
</feature>
<dbReference type="NCBIfam" id="TIGR01297">
    <property type="entry name" value="CDF"/>
    <property type="match status" value="1"/>
</dbReference>
<keyword evidence="6 10" id="KW-1133">Transmembrane helix</keyword>
<dbReference type="OrthoDB" id="9809646at2"/>
<dbReference type="Pfam" id="PF16916">
    <property type="entry name" value="ZT_dimer"/>
    <property type="match status" value="1"/>
</dbReference>
<dbReference type="InterPro" id="IPR036837">
    <property type="entry name" value="Cation_efflux_CTD_sf"/>
</dbReference>
<evidence type="ECO:0000256" key="1">
    <source>
        <dbReference type="ARBA" id="ARBA00004141"/>
    </source>
</evidence>
<gene>
    <name evidence="13" type="ordered locus">Hoch_6519</name>
</gene>
<feature type="transmembrane region" description="Helical" evidence="10">
    <location>
        <begin position="175"/>
        <end position="200"/>
    </location>
</feature>
<comment type="similarity">
    <text evidence="2">Belongs to the cation diffusion facilitator (CDF) transporter (TC 2.A.4) family. SLC30A subfamily.</text>
</comment>
<keyword evidence="5" id="KW-0862">Zinc</keyword>
<keyword evidence="5" id="KW-0864">Zinc transport</keyword>
<dbReference type="Proteomes" id="UP000001880">
    <property type="component" value="Chromosome"/>
</dbReference>
<sequence>MGQGHAHRVEHGHEYGPGHAHGHAHGHGHGHGHGSSDARRLGMALALTVAFLGVEVVAGWLSGSLALLSDAGHMLTDAGALLLALVAQRLAARSRTDRRTFGYRRAEILAALLNGAVLAGSAIWIIFEAVQRFRDPPEILGVPMLIVAGLGLIVNLLAAWILAGGDTDNANVRAAAAHVLSDAAGSVAALVAAILVIGWNINSADAVVSIAISLLILWGAWRLIRGAVDVLMEGTPEGIEPEALSAVICATPGVESMHDLHVWAISSGFPVVTVHVVLDGSAHGTDVARSVAERLEREFGIEHATVQPEAPEAKLVPASALVGRQQQP</sequence>
<dbReference type="PANTHER" id="PTHR11562">
    <property type="entry name" value="CATION EFFLUX PROTEIN/ ZINC TRANSPORTER"/>
    <property type="match status" value="1"/>
</dbReference>
<dbReference type="InterPro" id="IPR058533">
    <property type="entry name" value="Cation_efflux_TM"/>
</dbReference>
<evidence type="ECO:0000256" key="4">
    <source>
        <dbReference type="ARBA" id="ARBA00022692"/>
    </source>
</evidence>
<dbReference type="PANTHER" id="PTHR11562:SF17">
    <property type="entry name" value="RE54080P-RELATED"/>
    <property type="match status" value="1"/>
</dbReference>
<name>D0LQH9_HALO1</name>
<evidence type="ECO:0000259" key="12">
    <source>
        <dbReference type="Pfam" id="PF16916"/>
    </source>
</evidence>
<dbReference type="InterPro" id="IPR002524">
    <property type="entry name" value="Cation_efflux"/>
</dbReference>
<dbReference type="GO" id="GO:0005385">
    <property type="term" value="F:zinc ion transmembrane transporter activity"/>
    <property type="evidence" value="ECO:0007669"/>
    <property type="project" value="TreeGrafter"/>
</dbReference>
<accession>D0LQH9</accession>
<evidence type="ECO:0000313" key="13">
    <source>
        <dbReference type="EMBL" id="ACY18988.1"/>
    </source>
</evidence>
<organism evidence="13 14">
    <name type="scientific">Haliangium ochraceum (strain DSM 14365 / JCM 11303 / SMP-2)</name>
    <dbReference type="NCBI Taxonomy" id="502025"/>
    <lineage>
        <taxon>Bacteria</taxon>
        <taxon>Pseudomonadati</taxon>
        <taxon>Myxococcota</taxon>
        <taxon>Polyangia</taxon>
        <taxon>Haliangiales</taxon>
        <taxon>Kofleriaceae</taxon>
        <taxon>Haliangium</taxon>
    </lineage>
</organism>
<feature type="transmembrane region" description="Helical" evidence="10">
    <location>
        <begin position="67"/>
        <end position="87"/>
    </location>
</feature>
<keyword evidence="7" id="KW-0406">Ion transport</keyword>
<feature type="transmembrane region" description="Helical" evidence="10">
    <location>
        <begin position="108"/>
        <end position="127"/>
    </location>
</feature>
<feature type="domain" description="Cation efflux protein cytoplasmic" evidence="12">
    <location>
        <begin position="237"/>
        <end position="309"/>
    </location>
</feature>
<feature type="transmembrane region" description="Helical" evidence="10">
    <location>
        <begin position="41"/>
        <end position="61"/>
    </location>
</feature>
<evidence type="ECO:0000313" key="14">
    <source>
        <dbReference type="Proteomes" id="UP000001880"/>
    </source>
</evidence>
<dbReference type="GO" id="GO:0005886">
    <property type="term" value="C:plasma membrane"/>
    <property type="evidence" value="ECO:0007669"/>
    <property type="project" value="TreeGrafter"/>
</dbReference>
<evidence type="ECO:0000256" key="2">
    <source>
        <dbReference type="ARBA" id="ARBA00008873"/>
    </source>
</evidence>
<evidence type="ECO:0000256" key="10">
    <source>
        <dbReference type="SAM" id="Phobius"/>
    </source>
</evidence>
<keyword evidence="3" id="KW-0813">Transport</keyword>
<dbReference type="Pfam" id="PF01545">
    <property type="entry name" value="Cation_efflux"/>
    <property type="match status" value="1"/>
</dbReference>
<evidence type="ECO:0000256" key="5">
    <source>
        <dbReference type="ARBA" id="ARBA00022906"/>
    </source>
</evidence>
<feature type="compositionally biased region" description="Basic residues" evidence="9">
    <location>
        <begin position="20"/>
        <end position="32"/>
    </location>
</feature>
<dbReference type="HOGENOM" id="CLU_013430_0_0_7"/>
<feature type="region of interest" description="Disordered" evidence="9">
    <location>
        <begin position="1"/>
        <end position="36"/>
    </location>
</feature>
<dbReference type="InterPro" id="IPR027469">
    <property type="entry name" value="Cation_efflux_TMD_sf"/>
</dbReference>
<evidence type="ECO:0000256" key="3">
    <source>
        <dbReference type="ARBA" id="ARBA00022448"/>
    </source>
</evidence>
<evidence type="ECO:0000256" key="8">
    <source>
        <dbReference type="ARBA" id="ARBA00023136"/>
    </source>
</evidence>
<reference evidence="13 14" key="1">
    <citation type="journal article" date="2010" name="Stand. Genomic Sci.">
        <title>Complete genome sequence of Haliangium ochraceum type strain (SMP-2).</title>
        <authorList>
            <consortium name="US DOE Joint Genome Institute (JGI-PGF)"/>
            <person name="Ivanova N."/>
            <person name="Daum C."/>
            <person name="Lang E."/>
            <person name="Abt B."/>
            <person name="Kopitz M."/>
            <person name="Saunders E."/>
            <person name="Lapidus A."/>
            <person name="Lucas S."/>
            <person name="Glavina Del Rio T."/>
            <person name="Nolan M."/>
            <person name="Tice H."/>
            <person name="Copeland A."/>
            <person name="Cheng J.F."/>
            <person name="Chen F."/>
            <person name="Bruce D."/>
            <person name="Goodwin L."/>
            <person name="Pitluck S."/>
            <person name="Mavromatis K."/>
            <person name="Pati A."/>
            <person name="Mikhailova N."/>
            <person name="Chen A."/>
            <person name="Palaniappan K."/>
            <person name="Land M."/>
            <person name="Hauser L."/>
            <person name="Chang Y.J."/>
            <person name="Jeffries C.D."/>
            <person name="Detter J.C."/>
            <person name="Brettin T."/>
            <person name="Rohde M."/>
            <person name="Goker M."/>
            <person name="Bristow J."/>
            <person name="Markowitz V."/>
            <person name="Eisen J.A."/>
            <person name="Hugenholtz P."/>
            <person name="Kyrpides N.C."/>
            <person name="Klenk H.P."/>
        </authorList>
    </citation>
    <scope>NUCLEOTIDE SEQUENCE [LARGE SCALE GENOMIC DNA]</scope>
    <source>
        <strain evidence="14">DSM 14365 / CIP 107738 / JCM 11303 / AJ 13395 / SMP-2</strain>
    </source>
</reference>
<protein>
    <submittedName>
        <fullName evidence="13">Cation diffusion facilitator family transporter</fullName>
    </submittedName>
</protein>
<dbReference type="EMBL" id="CP001804">
    <property type="protein sequence ID" value="ACY18988.1"/>
    <property type="molecule type" value="Genomic_DNA"/>
</dbReference>
<keyword evidence="14" id="KW-1185">Reference proteome</keyword>
<evidence type="ECO:0000256" key="9">
    <source>
        <dbReference type="SAM" id="MobiDB-lite"/>
    </source>
</evidence>
<evidence type="ECO:0000256" key="6">
    <source>
        <dbReference type="ARBA" id="ARBA00022989"/>
    </source>
</evidence>
<evidence type="ECO:0000259" key="11">
    <source>
        <dbReference type="Pfam" id="PF01545"/>
    </source>
</evidence>
<feature type="transmembrane region" description="Helical" evidence="10">
    <location>
        <begin position="139"/>
        <end position="163"/>
    </location>
</feature>
<evidence type="ECO:0000256" key="7">
    <source>
        <dbReference type="ARBA" id="ARBA00023065"/>
    </source>
</evidence>
<dbReference type="Gene3D" id="1.20.1510.10">
    <property type="entry name" value="Cation efflux protein transmembrane domain"/>
    <property type="match status" value="1"/>
</dbReference>
<comment type="subcellular location">
    <subcellularLocation>
        <location evidence="1">Membrane</location>
        <topology evidence="1">Multi-pass membrane protein</topology>
    </subcellularLocation>
</comment>
<feature type="transmembrane region" description="Helical" evidence="10">
    <location>
        <begin position="206"/>
        <end position="224"/>
    </location>
</feature>